<dbReference type="PROSITE" id="PS50005">
    <property type="entry name" value="TPR"/>
    <property type="match status" value="1"/>
</dbReference>
<dbReference type="InterPro" id="IPR019734">
    <property type="entry name" value="TPR_rpt"/>
</dbReference>
<keyword evidence="1" id="KW-0802">TPR repeat</keyword>
<name>A0A5P1URH4_9GAMM</name>
<dbReference type="KEGG" id="asue:F2A31_05545"/>
<proteinExistence type="predicted"/>
<dbReference type="InterPro" id="IPR011990">
    <property type="entry name" value="TPR-like_helical_dom_sf"/>
</dbReference>
<reference evidence="4 5" key="1">
    <citation type="submission" date="2019-09" db="EMBL/GenBank/DDBJ databases">
        <title>Acinetobacter sp. C16S1 isolated from saline soil.</title>
        <authorList>
            <person name="Xu L."/>
            <person name="Sun J.-Q."/>
        </authorList>
    </citation>
    <scope>NUCLEOTIDE SEQUENCE [LARGE SCALE GENOMIC DNA]</scope>
    <source>
        <strain evidence="4 5">C16S1</strain>
    </source>
</reference>
<dbReference type="SUPFAM" id="SSF48452">
    <property type="entry name" value="TPR-like"/>
    <property type="match status" value="1"/>
</dbReference>
<protein>
    <submittedName>
        <fullName evidence="4">Poly-beta-1,6 N-acetyl-D-glucosamine export porin PgaA</fullName>
    </submittedName>
</protein>
<evidence type="ECO:0000313" key="4">
    <source>
        <dbReference type="EMBL" id="QER39194.1"/>
    </source>
</evidence>
<dbReference type="GO" id="GO:1901515">
    <property type="term" value="F:poly-beta-1,6-N-acetyl-D-glucosamine transmembrane transporter activity"/>
    <property type="evidence" value="ECO:0007669"/>
    <property type="project" value="InterPro"/>
</dbReference>
<sequence length="826" mass="96399">MKHINLISISLGIGYCLLSTHVDAANSVIDQEREQAVQSIRQGNTEQGVAQLAQLRSKYPEDQKILADYLLVELQAGRFNDSTLSQLQEINVHLFPQYAQMSLLYALRDLKRFKLALELAEKFYTYKSSNDLGLMLGGLYAEDQQIGPAKLYLDLVSVQELNVSQLVQGAYAYRRIGDLIQALDWATMARLLQPHSDEVLQQYYPTLLALESSKKALADAEQDLLKVKNTKLYHQIKQAYFAQNIRYAIDYLRYKKNWTEQQPYLKLDQVLAEMSAYAQDIDLNDKMFNTFYYDYIYALSVRGHSQEAIDWLNKTNKNVGEGYFSDRDIPNYTRHAIADAYLALRKPKHAEQWYKSLLDDQKYLNFEVYTGLYYSYIEQEEYFLAEKLLSDLDHQLPRLQYSDAKGSNPWVHPDRASYIELLGLNQAYSNRLKQAEQYYQDLLTIAPNNDSYINQLAMIQRWRDKPLQANKTLARLNGLQPVSKSQKLNHMQNAQALGDVKTWRNALHELKQIDPEDTGVMKSAIELQERDRPSIVHHSEFGRSRTKQGDSVHGIQGLSDRNSKTQLYSPWFLSDQFRILAQYTTRWSEYRDGVIHENRYALGGEWSAYRKTLTALLSENELGQRAGVNIQWSHWLNDHWSYRFGFDSAADIPLQAIQQNHNGQSYSAGLTWKQDSSRRASADYQWVDINDGNTRQELQLNFNQGLWYTPHQTSQVNISAYYGKNNLPHATYFNPRNHYSLDFNWSHDWLTWRNYERLFNQHFELGIGIYSQRDYTTLPTYAALYRHEWQVTKAWKLHYGIGWQRHPYDGQQEQRTHGVIGFEGKF</sequence>
<evidence type="ECO:0000313" key="5">
    <source>
        <dbReference type="Proteomes" id="UP000325177"/>
    </source>
</evidence>
<feature type="region of interest" description="Disordered" evidence="2">
    <location>
        <begin position="536"/>
        <end position="558"/>
    </location>
</feature>
<dbReference type="InterPro" id="IPR049003">
    <property type="entry name" value="PgaA_barrel"/>
</dbReference>
<dbReference type="Proteomes" id="UP000325177">
    <property type="component" value="Chromosome"/>
</dbReference>
<dbReference type="AlphaFoldDB" id="A0A5P1URH4"/>
<dbReference type="NCBIfam" id="TIGR03939">
    <property type="entry name" value="PGA_TPR_OMP"/>
    <property type="match status" value="1"/>
</dbReference>
<feature type="domain" description="PgaA membrane beta barrel" evidence="3">
    <location>
        <begin position="550"/>
        <end position="815"/>
    </location>
</feature>
<evidence type="ECO:0000256" key="1">
    <source>
        <dbReference type="PROSITE-ProRule" id="PRU00339"/>
    </source>
</evidence>
<organism evidence="4 5">
    <name type="scientific">Acinetobacter suaedae</name>
    <dbReference type="NCBI Taxonomy" id="2609668"/>
    <lineage>
        <taxon>Bacteria</taxon>
        <taxon>Pseudomonadati</taxon>
        <taxon>Pseudomonadota</taxon>
        <taxon>Gammaproteobacteria</taxon>
        <taxon>Moraxellales</taxon>
        <taxon>Moraxellaceae</taxon>
        <taxon>Acinetobacter</taxon>
    </lineage>
</organism>
<accession>A0A5P1URH4</accession>
<dbReference type="InterPro" id="IPR023870">
    <property type="entry name" value="PGA_export_porin_PgaA"/>
</dbReference>
<dbReference type="Pfam" id="PF21197">
    <property type="entry name" value="PgaA_barrel"/>
    <property type="match status" value="1"/>
</dbReference>
<keyword evidence="5" id="KW-1185">Reference proteome</keyword>
<evidence type="ECO:0000259" key="3">
    <source>
        <dbReference type="Pfam" id="PF21197"/>
    </source>
</evidence>
<dbReference type="Gene3D" id="1.25.40.10">
    <property type="entry name" value="Tetratricopeptide repeat domain"/>
    <property type="match status" value="1"/>
</dbReference>
<feature type="repeat" description="TPR" evidence="1">
    <location>
        <begin position="416"/>
        <end position="449"/>
    </location>
</feature>
<evidence type="ECO:0000256" key="2">
    <source>
        <dbReference type="SAM" id="MobiDB-lite"/>
    </source>
</evidence>
<gene>
    <name evidence="4" type="primary">pgaA</name>
    <name evidence="4" type="ORF">F2A31_05545</name>
</gene>
<feature type="compositionally biased region" description="Basic and acidic residues" evidence="2">
    <location>
        <begin position="536"/>
        <end position="550"/>
    </location>
</feature>
<dbReference type="EMBL" id="CP043909">
    <property type="protein sequence ID" value="QER39194.1"/>
    <property type="molecule type" value="Genomic_DNA"/>
</dbReference>